<evidence type="ECO:0000256" key="4">
    <source>
        <dbReference type="SAM" id="SignalP"/>
    </source>
</evidence>
<dbReference type="EMBL" id="JASJOS010000002">
    <property type="protein sequence ID" value="MDJ1479779.1"/>
    <property type="molecule type" value="Genomic_DNA"/>
</dbReference>
<feature type="domain" description="Sulfatase N-terminal" evidence="5">
    <location>
        <begin position="33"/>
        <end position="134"/>
    </location>
</feature>
<dbReference type="Gene3D" id="3.40.720.10">
    <property type="entry name" value="Alkaline Phosphatase, subunit A"/>
    <property type="match status" value="1"/>
</dbReference>
<evidence type="ECO:0000256" key="2">
    <source>
        <dbReference type="ARBA" id="ARBA00022723"/>
    </source>
</evidence>
<organism evidence="6 7">
    <name type="scientific">Xanthocytophaga flava</name>
    <dbReference type="NCBI Taxonomy" id="3048013"/>
    <lineage>
        <taxon>Bacteria</taxon>
        <taxon>Pseudomonadati</taxon>
        <taxon>Bacteroidota</taxon>
        <taxon>Cytophagia</taxon>
        <taxon>Cytophagales</taxon>
        <taxon>Rhodocytophagaceae</taxon>
        <taxon>Xanthocytophaga</taxon>
    </lineage>
</organism>
<dbReference type="GO" id="GO:0046872">
    <property type="term" value="F:metal ion binding"/>
    <property type="evidence" value="ECO:0007669"/>
    <property type="project" value="UniProtKB-KW"/>
</dbReference>
<comment type="similarity">
    <text evidence="1">Belongs to the sulfatase family.</text>
</comment>
<feature type="signal peptide" evidence="4">
    <location>
        <begin position="1"/>
        <end position="18"/>
    </location>
</feature>
<dbReference type="InterPro" id="IPR000917">
    <property type="entry name" value="Sulfatase_N"/>
</dbReference>
<dbReference type="AlphaFoldDB" id="A0AAE3U7K9"/>
<dbReference type="PANTHER" id="PTHR45953">
    <property type="entry name" value="IDURONATE 2-SULFATASE"/>
    <property type="match status" value="1"/>
</dbReference>
<evidence type="ECO:0000256" key="1">
    <source>
        <dbReference type="ARBA" id="ARBA00008779"/>
    </source>
</evidence>
<accession>A0AAE3U7K9</accession>
<dbReference type="GO" id="GO:0008484">
    <property type="term" value="F:sulfuric ester hydrolase activity"/>
    <property type="evidence" value="ECO:0007669"/>
    <property type="project" value="TreeGrafter"/>
</dbReference>
<dbReference type="Proteomes" id="UP001241110">
    <property type="component" value="Unassembled WGS sequence"/>
</dbReference>
<dbReference type="InterPro" id="IPR024607">
    <property type="entry name" value="Sulfatase_CS"/>
</dbReference>
<keyword evidence="4" id="KW-0732">Signal</keyword>
<dbReference type="PROSITE" id="PS00523">
    <property type="entry name" value="SULFATASE_1"/>
    <property type="match status" value="1"/>
</dbReference>
<proteinExistence type="inferred from homology"/>
<comment type="caution">
    <text evidence="6">The sequence shown here is derived from an EMBL/GenBank/DDBJ whole genome shotgun (WGS) entry which is preliminary data.</text>
</comment>
<evidence type="ECO:0000256" key="3">
    <source>
        <dbReference type="ARBA" id="ARBA00022801"/>
    </source>
</evidence>
<keyword evidence="3 6" id="KW-0378">Hydrolase</keyword>
<dbReference type="SUPFAM" id="SSF53649">
    <property type="entry name" value="Alkaline phosphatase-like"/>
    <property type="match status" value="1"/>
</dbReference>
<dbReference type="RefSeq" id="WP_313976239.1">
    <property type="nucleotide sequence ID" value="NZ_JASJOS010000002.1"/>
</dbReference>
<evidence type="ECO:0000313" key="7">
    <source>
        <dbReference type="Proteomes" id="UP001241110"/>
    </source>
</evidence>
<dbReference type="InterPro" id="IPR017850">
    <property type="entry name" value="Alkaline_phosphatase_core_sf"/>
</dbReference>
<keyword evidence="2" id="KW-0479">Metal-binding</keyword>
<name>A0AAE3U7K9_9BACT</name>
<dbReference type="PANTHER" id="PTHR45953:SF1">
    <property type="entry name" value="IDURONATE 2-SULFATASE"/>
    <property type="match status" value="1"/>
</dbReference>
<protein>
    <submittedName>
        <fullName evidence="6">Sulfatase-like hydrolase/transferase</fullName>
    </submittedName>
</protein>
<evidence type="ECO:0000259" key="5">
    <source>
        <dbReference type="Pfam" id="PF00884"/>
    </source>
</evidence>
<dbReference type="GO" id="GO:0005737">
    <property type="term" value="C:cytoplasm"/>
    <property type="evidence" value="ECO:0007669"/>
    <property type="project" value="TreeGrafter"/>
</dbReference>
<sequence length="196" mass="22386">MKTSFFRKFCFLAFIVFAGNLSLTYAQSKPKYNVLFIAVDDLNNELGCYGSKEVKSPNIDRLAKQGVRFDRAYTQFPLCSPSRSSLLTGQRPDVTGIYELQTHFRKNLPDVVTLPQLFMNNHYYSARVGKIYHYGVPGQIGTNGLDDSLSWHHRVNPKGRDKVAESTIKNLTPDRNLGSALSWRQMKVQMRNRQMA</sequence>
<dbReference type="Pfam" id="PF00884">
    <property type="entry name" value="Sulfatase"/>
    <property type="match status" value="1"/>
</dbReference>
<feature type="chain" id="PRO_5041991531" evidence="4">
    <location>
        <begin position="19"/>
        <end position="196"/>
    </location>
</feature>
<gene>
    <name evidence="6" type="ORF">QNI16_04725</name>
</gene>
<reference evidence="6" key="1">
    <citation type="submission" date="2023-05" db="EMBL/GenBank/DDBJ databases">
        <authorList>
            <person name="Zhang X."/>
        </authorList>
    </citation>
    <scope>NUCLEOTIDE SEQUENCE</scope>
    <source>
        <strain evidence="6">YF14B1</strain>
    </source>
</reference>
<evidence type="ECO:0000313" key="6">
    <source>
        <dbReference type="EMBL" id="MDJ1479779.1"/>
    </source>
</evidence>